<dbReference type="PANTHER" id="PTHR46576:SF1">
    <property type="entry name" value="BROMO ADJACENT HOMOLOGY DOMAIN-CONTAINING 1 PROTEIN"/>
    <property type="match status" value="1"/>
</dbReference>
<dbReference type="Proteomes" id="UP000036681">
    <property type="component" value="Unplaced"/>
</dbReference>
<dbReference type="Gene3D" id="2.30.30.490">
    <property type="match status" value="2"/>
</dbReference>
<dbReference type="GO" id="GO:0003682">
    <property type="term" value="F:chromatin binding"/>
    <property type="evidence" value="ECO:0007669"/>
    <property type="project" value="InterPro"/>
</dbReference>
<dbReference type="GO" id="GO:0000976">
    <property type="term" value="F:transcription cis-regulatory region binding"/>
    <property type="evidence" value="ECO:0007669"/>
    <property type="project" value="TreeGrafter"/>
</dbReference>
<reference evidence="3" key="1">
    <citation type="submission" date="2017-02" db="UniProtKB">
        <authorList>
            <consortium name="WormBaseParasite"/>
        </authorList>
    </citation>
    <scope>IDENTIFICATION</scope>
</reference>
<dbReference type="GO" id="GO:0005677">
    <property type="term" value="C:chromatin silencing complex"/>
    <property type="evidence" value="ECO:0007669"/>
    <property type="project" value="TreeGrafter"/>
</dbReference>
<evidence type="ECO:0000313" key="3">
    <source>
        <dbReference type="WBParaSite" id="ALUE_0002229301-mRNA-1"/>
    </source>
</evidence>
<accession>A0A0M3IU65</accession>
<dbReference type="GO" id="GO:0045892">
    <property type="term" value="P:negative regulation of DNA-templated transcription"/>
    <property type="evidence" value="ECO:0007669"/>
    <property type="project" value="TreeGrafter"/>
</dbReference>
<dbReference type="InterPro" id="IPR001025">
    <property type="entry name" value="BAH_dom"/>
</dbReference>
<dbReference type="Pfam" id="PF01426">
    <property type="entry name" value="BAH"/>
    <property type="match status" value="1"/>
</dbReference>
<feature type="domain" description="BAH" evidence="1">
    <location>
        <begin position="60"/>
        <end position="183"/>
    </location>
</feature>
<dbReference type="PANTHER" id="PTHR46576">
    <property type="entry name" value="BROMO ADJACENT HOMOLOGY DOMAIN-CONTAINING 1 PROTEIN"/>
    <property type="match status" value="1"/>
</dbReference>
<dbReference type="PROSITE" id="PS51038">
    <property type="entry name" value="BAH"/>
    <property type="match status" value="1"/>
</dbReference>
<name>A0A0M3IU65_ASCLU</name>
<protein>
    <submittedName>
        <fullName evidence="3">BAH domain-containing protein</fullName>
    </submittedName>
</protein>
<proteinExistence type="predicted"/>
<sequence>MSSVIKRSKQHLKCIELRITTFEREEETENKDRHLQLETGLQWIYATCLLQSVRHVREPETLHVRDSVVVKALDGTCNYGKVTRIFLDDNTGNLMASVLWYYNAEQIETDPATVSPPIADKELFASRHIDVVPLDTIEEIIFVITFNEFARAPKTAGNLMASVLWYYNAEQIETDPATVSPPIADKELFASRHIDVVPLDTIEEIIFVITFNEFARYMAENKIDALPRAQRPREEDEIWSRGENGYPRRTLLPCEDTPVELVSIFSLLLWPHNFKVHSAK</sequence>
<keyword evidence="2" id="KW-1185">Reference proteome</keyword>
<dbReference type="GO" id="GO:0031507">
    <property type="term" value="P:heterochromatin formation"/>
    <property type="evidence" value="ECO:0007669"/>
    <property type="project" value="TreeGrafter"/>
</dbReference>
<evidence type="ECO:0000259" key="1">
    <source>
        <dbReference type="PROSITE" id="PS51038"/>
    </source>
</evidence>
<organism evidence="2 3">
    <name type="scientific">Ascaris lumbricoides</name>
    <name type="common">Giant roundworm</name>
    <dbReference type="NCBI Taxonomy" id="6252"/>
    <lineage>
        <taxon>Eukaryota</taxon>
        <taxon>Metazoa</taxon>
        <taxon>Ecdysozoa</taxon>
        <taxon>Nematoda</taxon>
        <taxon>Chromadorea</taxon>
        <taxon>Rhabditida</taxon>
        <taxon>Spirurina</taxon>
        <taxon>Ascaridomorpha</taxon>
        <taxon>Ascaridoidea</taxon>
        <taxon>Ascarididae</taxon>
        <taxon>Ascaris</taxon>
    </lineage>
</organism>
<dbReference type="WBParaSite" id="ALUE_0002229301-mRNA-1">
    <property type="protein sequence ID" value="ALUE_0002229301-mRNA-1"/>
    <property type="gene ID" value="ALUE_0002229301"/>
</dbReference>
<dbReference type="AlphaFoldDB" id="A0A0M3IU65"/>
<dbReference type="InterPro" id="IPR043151">
    <property type="entry name" value="BAH_sf"/>
</dbReference>
<evidence type="ECO:0000313" key="2">
    <source>
        <dbReference type="Proteomes" id="UP000036681"/>
    </source>
</evidence>
<dbReference type="InterPro" id="IPR053032">
    <property type="entry name" value="BAH_domain-containing"/>
</dbReference>